<evidence type="ECO:0000256" key="4">
    <source>
        <dbReference type="ARBA" id="ARBA00022630"/>
    </source>
</evidence>
<evidence type="ECO:0000256" key="5">
    <source>
        <dbReference type="ARBA" id="ARBA00022643"/>
    </source>
</evidence>
<comment type="cofactor">
    <cofactor evidence="1">
        <name>FMN</name>
        <dbReference type="ChEBI" id="CHEBI:58210"/>
    </cofactor>
</comment>
<dbReference type="GO" id="GO:0008670">
    <property type="term" value="F:2,4-dienoyl-CoA reductase (NADPH) activity"/>
    <property type="evidence" value="ECO:0007669"/>
    <property type="project" value="TreeGrafter"/>
</dbReference>
<dbReference type="SUPFAM" id="SSF51971">
    <property type="entry name" value="Nucleotide-binding domain"/>
    <property type="match status" value="1"/>
</dbReference>
<dbReference type="AlphaFoldDB" id="A0AB34CHM1"/>
<gene>
    <name evidence="12" type="ORF">F3I20_12570</name>
</gene>
<evidence type="ECO:0000256" key="8">
    <source>
        <dbReference type="ARBA" id="ARBA00023004"/>
    </source>
</evidence>
<dbReference type="RefSeq" id="WP_150013513.1">
    <property type="nucleotide sequence ID" value="NZ_VWVM01000008.1"/>
</dbReference>
<feature type="domain" description="FAD/NAD(P)-binding" evidence="11">
    <location>
        <begin position="380"/>
        <end position="636"/>
    </location>
</feature>
<keyword evidence="6" id="KW-0479">Metal-binding</keyword>
<dbReference type="InterPro" id="IPR001155">
    <property type="entry name" value="OxRdtase_FMN_N"/>
</dbReference>
<dbReference type="PRINTS" id="PR00411">
    <property type="entry name" value="PNDRDTASEI"/>
</dbReference>
<dbReference type="GO" id="GO:0033543">
    <property type="term" value="P:fatty acid beta-oxidation, unsaturated, even number, reductase/isomerase pathway"/>
    <property type="evidence" value="ECO:0007669"/>
    <property type="project" value="TreeGrafter"/>
</dbReference>
<dbReference type="CDD" id="cd02930">
    <property type="entry name" value="DCR_FMN"/>
    <property type="match status" value="1"/>
</dbReference>
<keyword evidence="13" id="KW-1185">Reference proteome</keyword>
<comment type="cofactor">
    <cofactor evidence="2">
        <name>[4Fe-4S] cluster</name>
        <dbReference type="ChEBI" id="CHEBI:49883"/>
    </cofactor>
</comment>
<evidence type="ECO:0000256" key="9">
    <source>
        <dbReference type="ARBA" id="ARBA00023014"/>
    </source>
</evidence>
<dbReference type="InterPro" id="IPR023753">
    <property type="entry name" value="FAD/NAD-binding_dom"/>
</dbReference>
<evidence type="ECO:0000313" key="13">
    <source>
        <dbReference type="Proteomes" id="UP000324255"/>
    </source>
</evidence>
<dbReference type="Pfam" id="PF07992">
    <property type="entry name" value="Pyr_redox_2"/>
    <property type="match status" value="1"/>
</dbReference>
<dbReference type="GO" id="GO:0051536">
    <property type="term" value="F:iron-sulfur cluster binding"/>
    <property type="evidence" value="ECO:0007669"/>
    <property type="project" value="UniProtKB-KW"/>
</dbReference>
<dbReference type="InterPro" id="IPR013785">
    <property type="entry name" value="Aldolase_TIM"/>
</dbReference>
<dbReference type="InterPro" id="IPR051793">
    <property type="entry name" value="NADH:flavin_oxidoreductase"/>
</dbReference>
<keyword evidence="4" id="KW-0285">Flavoprotein</keyword>
<dbReference type="SUPFAM" id="SSF51395">
    <property type="entry name" value="FMN-linked oxidoreductases"/>
    <property type="match status" value="1"/>
</dbReference>
<dbReference type="PANTHER" id="PTHR42917:SF2">
    <property type="entry name" value="2,4-DIENOYL-COA REDUCTASE [(2E)-ENOYL-COA-PRODUCING]"/>
    <property type="match status" value="1"/>
</dbReference>
<keyword evidence="8" id="KW-0408">Iron</keyword>
<evidence type="ECO:0000259" key="10">
    <source>
        <dbReference type="Pfam" id="PF00724"/>
    </source>
</evidence>
<dbReference type="SUPFAM" id="SSF51905">
    <property type="entry name" value="FAD/NAD(P)-binding domain"/>
    <property type="match status" value="1"/>
</dbReference>
<evidence type="ECO:0000256" key="6">
    <source>
        <dbReference type="ARBA" id="ARBA00022723"/>
    </source>
</evidence>
<reference evidence="12 13" key="1">
    <citation type="submission" date="2019-09" db="EMBL/GenBank/DDBJ databases">
        <title>Genomic diversity of phyloplane-associated Pantoea species in Pakistan cotton crop.</title>
        <authorList>
            <person name="Tufail M.R."/>
            <person name="Cook D.R."/>
        </authorList>
    </citation>
    <scope>NUCLEOTIDE SEQUENCE [LARGE SCALE GENOMIC DNA]</scope>
    <source>
        <strain evidence="12 13">B_8</strain>
    </source>
</reference>
<dbReference type="EMBL" id="VWVM01000008">
    <property type="protein sequence ID" value="KAA6124348.1"/>
    <property type="molecule type" value="Genomic_DNA"/>
</dbReference>
<keyword evidence="7" id="KW-0560">Oxidoreductase</keyword>
<dbReference type="PRINTS" id="PR00368">
    <property type="entry name" value="FADPNR"/>
</dbReference>
<evidence type="ECO:0000259" key="11">
    <source>
        <dbReference type="Pfam" id="PF07992"/>
    </source>
</evidence>
<evidence type="ECO:0000256" key="3">
    <source>
        <dbReference type="ARBA" id="ARBA00011048"/>
    </source>
</evidence>
<organism evidence="12 13">
    <name type="scientific">Candidatus Pantoea gossypiicola</name>
    <dbReference type="NCBI Taxonomy" id="2608008"/>
    <lineage>
        <taxon>Bacteria</taxon>
        <taxon>Pseudomonadati</taxon>
        <taxon>Pseudomonadota</taxon>
        <taxon>Gammaproteobacteria</taxon>
        <taxon>Enterobacterales</taxon>
        <taxon>Erwiniaceae</taxon>
        <taxon>Pantoea</taxon>
    </lineage>
</organism>
<dbReference type="Proteomes" id="UP000324255">
    <property type="component" value="Unassembled WGS sequence"/>
</dbReference>
<protein>
    <submittedName>
        <fullName evidence="12">NADPH-dependent 2,4-dienoyl-CoA reductase</fullName>
    </submittedName>
</protein>
<dbReference type="GO" id="GO:0046872">
    <property type="term" value="F:metal ion binding"/>
    <property type="evidence" value="ECO:0007669"/>
    <property type="project" value="UniProtKB-KW"/>
</dbReference>
<evidence type="ECO:0000256" key="2">
    <source>
        <dbReference type="ARBA" id="ARBA00001966"/>
    </source>
</evidence>
<proteinExistence type="inferred from homology"/>
<keyword evidence="9" id="KW-0411">Iron-sulfur</keyword>
<keyword evidence="5" id="KW-0288">FMN</keyword>
<dbReference type="InterPro" id="IPR036188">
    <property type="entry name" value="FAD/NAD-bd_sf"/>
</dbReference>
<dbReference type="Gene3D" id="3.20.20.70">
    <property type="entry name" value="Aldolase class I"/>
    <property type="match status" value="1"/>
</dbReference>
<dbReference type="Gene3D" id="3.40.50.720">
    <property type="entry name" value="NAD(P)-binding Rossmann-like Domain"/>
    <property type="match status" value="1"/>
</dbReference>
<name>A0AB34CHM1_9GAMM</name>
<comment type="similarity">
    <text evidence="3">In the N-terminal section; belongs to the NADH:flavin oxidoreductase/NADH oxidase family.</text>
</comment>
<dbReference type="Pfam" id="PF00724">
    <property type="entry name" value="Oxidored_FMN"/>
    <property type="match status" value="1"/>
</dbReference>
<accession>A0AB34CHM1</accession>
<dbReference type="PANTHER" id="PTHR42917">
    <property type="entry name" value="2,4-DIENOYL-COA REDUCTASE"/>
    <property type="match status" value="1"/>
</dbReference>
<dbReference type="FunFam" id="3.50.50.60:FF:000113">
    <property type="entry name" value="NADPH-dependent 2,4-dienoyl-CoA reductase"/>
    <property type="match status" value="1"/>
</dbReference>
<evidence type="ECO:0000256" key="1">
    <source>
        <dbReference type="ARBA" id="ARBA00001917"/>
    </source>
</evidence>
<comment type="caution">
    <text evidence="12">The sequence shown here is derived from an EMBL/GenBank/DDBJ whole genome shotgun (WGS) entry which is preliminary data.</text>
</comment>
<dbReference type="Gene3D" id="3.50.50.60">
    <property type="entry name" value="FAD/NAD(P)-binding domain"/>
    <property type="match status" value="1"/>
</dbReference>
<dbReference type="FunFam" id="3.20.20.70:FF:000082">
    <property type="entry name" value="NADPH-dependent 2,4-dienoyl-CoA reductase"/>
    <property type="match status" value="1"/>
</dbReference>
<feature type="domain" description="NADH:flavin oxidoreductase/NADH oxidase N-terminal" evidence="10">
    <location>
        <begin position="10"/>
        <end position="334"/>
    </location>
</feature>
<sequence length="672" mass="72561">MSVNPAYPALFTPLDLGFTQLKNRFLMGSMHTGLEEHPDGAARLAAFYGERAREGVALIVTGGIAPNAQGVTTAHGAMLIDEAQCSWHRQITAAVHQHQGKIALQILHTGRYSYQPDLVAPSARQAPINPFTPQAMSEAAIEQTIDDFARCARLAQQAGYDGVEIMGSEGYLINQFLVKHTNQRSDRWGGDFRQRMQFALAITHAVRAATGDAFIIIFRLSMLDLIEEGSTLEETLLLAGELEQCGVTLFNTGIGWHEARIPTIATCVPRAAFAWVTQRLRAHVSVPVIATNRINHPAVAEELLQSGCADMVSMARPFLADPAFVSKAQRGEPDSINTCIACNQACLDQVFAGKITSCLVNPRACHESLMPVIASTAPRRLAVVGAGPAGMAFALQAAQRGHQVTLYEAEPDIGGQFNIARQIPGKSEFSETLRYFRNQLAAAGVTVKTGCRVTADQLSDAEEVVLATGIQPRTPDIPGIDHPSVLSYLEVLRDKRPVGKRVAIIGAGGIGFDVAEYLSQPSHDEDRAAFYTEWGIDHSLTQRGGIVKPEPPVALRQIWLLQRRAGKPGAGLAKTTGWIHRASLQARGVDMWGGVEYLAIDDSGLHLRRNGEMLLLAIDNVIICAGQEPQRELEAALRAKGQVVTVIGGADVAQELDARRAIAQATQLALTV</sequence>
<dbReference type="GO" id="GO:0010181">
    <property type="term" value="F:FMN binding"/>
    <property type="evidence" value="ECO:0007669"/>
    <property type="project" value="InterPro"/>
</dbReference>
<evidence type="ECO:0000256" key="7">
    <source>
        <dbReference type="ARBA" id="ARBA00023002"/>
    </source>
</evidence>
<evidence type="ECO:0000313" key="12">
    <source>
        <dbReference type="EMBL" id="KAA6124348.1"/>
    </source>
</evidence>